<sequence length="75" mass="8336">METSICEGKHDTQWTAQNQLDDLDFAGDLAQISHTHKQIKTANVAAVFRIIKSQHTQGKNQGPQIQSGEHQSNHS</sequence>
<gene>
    <name evidence="1" type="ORF">SMRZ_LOCUS13547</name>
</gene>
<accession>A0A183MBX2</accession>
<evidence type="ECO:0000313" key="1">
    <source>
        <dbReference type="EMBL" id="VDP06871.1"/>
    </source>
</evidence>
<organism evidence="1 2">
    <name type="scientific">Schistosoma margrebowiei</name>
    <dbReference type="NCBI Taxonomy" id="48269"/>
    <lineage>
        <taxon>Eukaryota</taxon>
        <taxon>Metazoa</taxon>
        <taxon>Spiralia</taxon>
        <taxon>Lophotrochozoa</taxon>
        <taxon>Platyhelminthes</taxon>
        <taxon>Trematoda</taxon>
        <taxon>Digenea</taxon>
        <taxon>Strigeidida</taxon>
        <taxon>Schistosomatoidea</taxon>
        <taxon>Schistosomatidae</taxon>
        <taxon>Schistosoma</taxon>
    </lineage>
</organism>
<dbReference type="Proteomes" id="UP000277204">
    <property type="component" value="Unassembled WGS sequence"/>
</dbReference>
<dbReference type="AlphaFoldDB" id="A0A183MBX2"/>
<dbReference type="EMBL" id="UZAI01010334">
    <property type="protein sequence ID" value="VDP06871.1"/>
    <property type="molecule type" value="Genomic_DNA"/>
</dbReference>
<proteinExistence type="predicted"/>
<protein>
    <submittedName>
        <fullName evidence="1">Uncharacterized protein</fullName>
    </submittedName>
</protein>
<name>A0A183MBX2_9TREM</name>
<keyword evidence="2" id="KW-1185">Reference proteome</keyword>
<reference evidence="1 2" key="1">
    <citation type="submission" date="2018-11" db="EMBL/GenBank/DDBJ databases">
        <authorList>
            <consortium name="Pathogen Informatics"/>
        </authorList>
    </citation>
    <scope>NUCLEOTIDE SEQUENCE [LARGE SCALE GENOMIC DNA]</scope>
    <source>
        <strain evidence="1 2">Zambia</strain>
    </source>
</reference>
<evidence type="ECO:0000313" key="2">
    <source>
        <dbReference type="Proteomes" id="UP000277204"/>
    </source>
</evidence>